<sequence>MPSPVRRSARAQPPPPPPKPAASSNHPSTSLLSSSKQDRGVKAGTGAQKAATPHSLSSEDVSEPPRRSQRSQPKEEEMAEAAENIDEDAGDEEDITRCICDQQEYPGPPLSEAFSGVDAQGDDAGGLFIQCDGCSVWQHGGCVGIIEESQSPDKYYCEVCRPKLHDQHIDSRGPRVNFRRPAIVADRSFLHSHATMARYHEASSPRKAALKSAEANKILNSQHYSNYLPLYPDSNRKSSLSKNSDNGRKDRDADNSRGSADPTTGRRRATMRSKEHDDEEEQLRRALEESKKEVDGAGAGKRGGKRAREDNDDSKTDIKRQRTTSESAISLSQNATVDEDSDEDNPTASRAKKARADAVQLARQVELREQEKERERARADAAGRRQARAGRRRADEGDPLDETSNPTGSGRTSPPPSSQPPSPPARTAPEKVPQKKGPGKKTKKLGNNQYTKQRELASQGIASSPHSKKRQLATTTGHTSSGDEQLANGNNSHQANTSHSTTKNSPGGVTAENGTHKAPAKTGKGKQKLFNGVSGSKQPVALADLSLADMERRIDAMSAFMQRAQLEMAGYHNAAATAGPNNGGGGVGAGAGAGGVGAGAGAGTMGGMGAGVTSQPANKLPFEELGSMEMADEVSRSLENWKRQFGVLAQ</sequence>
<feature type="compositionally biased region" description="Acidic residues" evidence="4">
    <location>
        <begin position="77"/>
        <end position="92"/>
    </location>
</feature>
<dbReference type="SUPFAM" id="SSF57903">
    <property type="entry name" value="FYVE/PHD zinc finger"/>
    <property type="match status" value="1"/>
</dbReference>
<reference evidence="6" key="1">
    <citation type="submission" date="2021-12" db="EMBL/GenBank/DDBJ databases">
        <title>Black yeast isolated from Biological Soil Crust.</title>
        <authorList>
            <person name="Kurbessoian T."/>
        </authorList>
    </citation>
    <scope>NUCLEOTIDE SEQUENCE</scope>
    <source>
        <strain evidence="6">CCFEE 5208</strain>
    </source>
</reference>
<dbReference type="GO" id="GO:0061186">
    <property type="term" value="P:negative regulation of silent mating-type cassette heterochromatin formation"/>
    <property type="evidence" value="ECO:0007669"/>
    <property type="project" value="TreeGrafter"/>
</dbReference>
<dbReference type="Pfam" id="PF20826">
    <property type="entry name" value="PHD_5"/>
    <property type="match status" value="1"/>
</dbReference>
<feature type="compositionally biased region" description="Pro residues" evidence="4">
    <location>
        <begin position="413"/>
        <end position="426"/>
    </location>
</feature>
<dbReference type="GO" id="GO:0070210">
    <property type="term" value="C:Rpd3L-Expanded complex"/>
    <property type="evidence" value="ECO:0007669"/>
    <property type="project" value="TreeGrafter"/>
</dbReference>
<feature type="compositionally biased region" description="Polar residues" evidence="4">
    <location>
        <begin position="324"/>
        <end position="336"/>
    </location>
</feature>
<keyword evidence="9" id="KW-1185">Reference proteome</keyword>
<dbReference type="InterPro" id="IPR019786">
    <property type="entry name" value="Zinc_finger_PHD-type_CS"/>
</dbReference>
<proteinExistence type="predicted"/>
<evidence type="ECO:0000256" key="1">
    <source>
        <dbReference type="ARBA" id="ARBA00022723"/>
    </source>
</evidence>
<dbReference type="InterPro" id="IPR003903">
    <property type="entry name" value="UIM_dom"/>
</dbReference>
<dbReference type="GO" id="GO:0061188">
    <property type="term" value="P:negative regulation of rDNA heterochromatin formation"/>
    <property type="evidence" value="ECO:0007669"/>
    <property type="project" value="TreeGrafter"/>
</dbReference>
<reference evidence="7" key="2">
    <citation type="submission" date="2023-06" db="EMBL/GenBank/DDBJ databases">
        <title>Black Yeasts Isolated from many extreme environments.</title>
        <authorList>
            <person name="Coleine C."/>
            <person name="Stajich J.E."/>
            <person name="Selbmann L."/>
        </authorList>
    </citation>
    <scope>NUCLEOTIDE SEQUENCE</scope>
    <source>
        <strain evidence="7">CCFEE 5200</strain>
    </source>
</reference>
<dbReference type="PANTHER" id="PTHR47793">
    <property type="entry name" value="HISTONE DEACETYLASE COMPLEX SUBUNIT CTI6"/>
    <property type="match status" value="1"/>
</dbReference>
<feature type="domain" description="Zinc finger PHD-type" evidence="5">
    <location>
        <begin position="97"/>
        <end position="161"/>
    </location>
</feature>
<evidence type="ECO:0000256" key="2">
    <source>
        <dbReference type="ARBA" id="ARBA00022771"/>
    </source>
</evidence>
<feature type="compositionally biased region" description="Low complexity" evidence="4">
    <location>
        <begin position="21"/>
        <end position="35"/>
    </location>
</feature>
<keyword evidence="1" id="KW-0479">Metal-binding</keyword>
<dbReference type="SMART" id="SM00249">
    <property type="entry name" value="PHD"/>
    <property type="match status" value="1"/>
</dbReference>
<dbReference type="Proteomes" id="UP001175353">
    <property type="component" value="Unassembled WGS sequence"/>
</dbReference>
<dbReference type="EMBL" id="JAUJLE010000468">
    <property type="protein sequence ID" value="KAK0955480.1"/>
    <property type="molecule type" value="Genomic_DNA"/>
</dbReference>
<feature type="compositionally biased region" description="Basic and acidic residues" evidence="4">
    <location>
        <begin position="365"/>
        <end position="383"/>
    </location>
</feature>
<dbReference type="GO" id="GO:0033698">
    <property type="term" value="C:Rpd3L complex"/>
    <property type="evidence" value="ECO:0007669"/>
    <property type="project" value="TreeGrafter"/>
</dbReference>
<dbReference type="InterPro" id="IPR053051">
    <property type="entry name" value="HDAC_complex_subunit"/>
</dbReference>
<evidence type="ECO:0000256" key="3">
    <source>
        <dbReference type="ARBA" id="ARBA00022833"/>
    </source>
</evidence>
<dbReference type="GO" id="GO:0008270">
    <property type="term" value="F:zinc ion binding"/>
    <property type="evidence" value="ECO:0007669"/>
    <property type="project" value="UniProtKB-KW"/>
</dbReference>
<feature type="compositionally biased region" description="Basic and acidic residues" evidence="4">
    <location>
        <begin position="306"/>
        <end position="320"/>
    </location>
</feature>
<dbReference type="InterPro" id="IPR011011">
    <property type="entry name" value="Znf_FYVE_PHD"/>
</dbReference>
<feature type="region of interest" description="Disordered" evidence="4">
    <location>
        <begin position="229"/>
        <end position="533"/>
    </location>
</feature>
<dbReference type="AlphaFoldDB" id="A0AAN6F607"/>
<protein>
    <submittedName>
        <fullName evidence="6">Histone deacetylase complex subunit</fullName>
    </submittedName>
</protein>
<feature type="compositionally biased region" description="Polar residues" evidence="4">
    <location>
        <begin position="472"/>
        <end position="507"/>
    </location>
</feature>
<organism evidence="6 8">
    <name type="scientific">Friedmanniomyces endolithicus</name>
    <dbReference type="NCBI Taxonomy" id="329885"/>
    <lineage>
        <taxon>Eukaryota</taxon>
        <taxon>Fungi</taxon>
        <taxon>Dikarya</taxon>
        <taxon>Ascomycota</taxon>
        <taxon>Pezizomycotina</taxon>
        <taxon>Dothideomycetes</taxon>
        <taxon>Dothideomycetidae</taxon>
        <taxon>Mycosphaerellales</taxon>
        <taxon>Teratosphaeriaceae</taxon>
        <taxon>Friedmanniomyces</taxon>
    </lineage>
</organism>
<evidence type="ECO:0000313" key="7">
    <source>
        <dbReference type="EMBL" id="KAK0955480.1"/>
    </source>
</evidence>
<evidence type="ECO:0000259" key="5">
    <source>
        <dbReference type="SMART" id="SM00249"/>
    </source>
</evidence>
<dbReference type="InterPro" id="IPR013083">
    <property type="entry name" value="Znf_RING/FYVE/PHD"/>
</dbReference>
<dbReference type="PROSITE" id="PS50330">
    <property type="entry name" value="UIM"/>
    <property type="match status" value="1"/>
</dbReference>
<gene>
    <name evidence="6" type="primary">CTI6_2</name>
    <name evidence="6" type="ORF">LTR82_017723</name>
    <name evidence="7" type="ORF">LTR91_022840</name>
</gene>
<keyword evidence="2" id="KW-0863">Zinc-finger</keyword>
<feature type="compositionally biased region" description="Basic and acidic residues" evidence="4">
    <location>
        <begin position="272"/>
        <end position="295"/>
    </location>
</feature>
<dbReference type="PANTHER" id="PTHR47793:SF1">
    <property type="entry name" value="HISTONE DEACETYLASE COMPLEX SUBUNIT CTI6"/>
    <property type="match status" value="1"/>
</dbReference>
<evidence type="ECO:0000256" key="4">
    <source>
        <dbReference type="SAM" id="MobiDB-lite"/>
    </source>
</evidence>
<comment type="caution">
    <text evidence="6">The sequence shown here is derived from an EMBL/GenBank/DDBJ whole genome shotgun (WGS) entry which is preliminary data.</text>
</comment>
<dbReference type="PROSITE" id="PS01359">
    <property type="entry name" value="ZF_PHD_1"/>
    <property type="match status" value="1"/>
</dbReference>
<feature type="region of interest" description="Disordered" evidence="4">
    <location>
        <begin position="1"/>
        <end position="92"/>
    </location>
</feature>
<evidence type="ECO:0000313" key="6">
    <source>
        <dbReference type="EMBL" id="KAK0302924.1"/>
    </source>
</evidence>
<accession>A0AAN6F607</accession>
<dbReference type="InterPro" id="IPR001965">
    <property type="entry name" value="Znf_PHD"/>
</dbReference>
<evidence type="ECO:0000313" key="9">
    <source>
        <dbReference type="Proteomes" id="UP001175353"/>
    </source>
</evidence>
<name>A0AAN6F607_9PEZI</name>
<keyword evidence="3" id="KW-0862">Zinc</keyword>
<dbReference type="Gene3D" id="3.30.40.10">
    <property type="entry name" value="Zinc/RING finger domain, C3HC4 (zinc finger)"/>
    <property type="match status" value="1"/>
</dbReference>
<dbReference type="Proteomes" id="UP001168146">
    <property type="component" value="Unassembled WGS sequence"/>
</dbReference>
<feature type="compositionally biased region" description="Low complexity" evidence="4">
    <location>
        <begin position="403"/>
        <end position="412"/>
    </location>
</feature>
<feature type="compositionally biased region" description="Basic and acidic residues" evidence="4">
    <location>
        <begin position="245"/>
        <end position="255"/>
    </location>
</feature>
<dbReference type="EMBL" id="JASUXU010000165">
    <property type="protein sequence ID" value="KAK0302924.1"/>
    <property type="molecule type" value="Genomic_DNA"/>
</dbReference>
<evidence type="ECO:0000313" key="8">
    <source>
        <dbReference type="Proteomes" id="UP001168146"/>
    </source>
</evidence>